<evidence type="ECO:0000313" key="2">
    <source>
        <dbReference type="Proteomes" id="UP001056120"/>
    </source>
</evidence>
<organism evidence="1 2">
    <name type="scientific">Smallanthus sonchifolius</name>
    <dbReference type="NCBI Taxonomy" id="185202"/>
    <lineage>
        <taxon>Eukaryota</taxon>
        <taxon>Viridiplantae</taxon>
        <taxon>Streptophyta</taxon>
        <taxon>Embryophyta</taxon>
        <taxon>Tracheophyta</taxon>
        <taxon>Spermatophyta</taxon>
        <taxon>Magnoliopsida</taxon>
        <taxon>eudicotyledons</taxon>
        <taxon>Gunneridae</taxon>
        <taxon>Pentapetalae</taxon>
        <taxon>asterids</taxon>
        <taxon>campanulids</taxon>
        <taxon>Asterales</taxon>
        <taxon>Asteraceae</taxon>
        <taxon>Asteroideae</taxon>
        <taxon>Heliantheae alliance</taxon>
        <taxon>Millerieae</taxon>
        <taxon>Smallanthus</taxon>
    </lineage>
</organism>
<dbReference type="EMBL" id="CM042036">
    <property type="protein sequence ID" value="KAI3744497.1"/>
    <property type="molecule type" value="Genomic_DNA"/>
</dbReference>
<name>A0ACB9DD72_9ASTR</name>
<comment type="caution">
    <text evidence="1">The sequence shown here is derived from an EMBL/GenBank/DDBJ whole genome shotgun (WGS) entry which is preliminary data.</text>
</comment>
<gene>
    <name evidence="1" type="ORF">L1987_57579</name>
</gene>
<reference evidence="1 2" key="2">
    <citation type="journal article" date="2022" name="Mol. Ecol. Resour.">
        <title>The genomes of chicory, endive, great burdock and yacon provide insights into Asteraceae paleo-polyploidization history and plant inulin production.</title>
        <authorList>
            <person name="Fan W."/>
            <person name="Wang S."/>
            <person name="Wang H."/>
            <person name="Wang A."/>
            <person name="Jiang F."/>
            <person name="Liu H."/>
            <person name="Zhao H."/>
            <person name="Xu D."/>
            <person name="Zhang Y."/>
        </authorList>
    </citation>
    <scope>NUCLEOTIDE SEQUENCE [LARGE SCALE GENOMIC DNA]</scope>
    <source>
        <strain evidence="2">cv. Yunnan</strain>
        <tissue evidence="1">Leaves</tissue>
    </source>
</reference>
<sequence length="84" mass="9348">MHEEDDRAPLVERVPSDENHLEDFTFEPHVQAALAREITEFLLPALLVDALKKANGETAENSGSGPAIDDESEKEYIGGPVYRR</sequence>
<reference evidence="2" key="1">
    <citation type="journal article" date="2022" name="Mol. Ecol. Resour.">
        <title>The genomes of chicory, endive, great burdock and yacon provide insights into Asteraceae palaeo-polyploidization history and plant inulin production.</title>
        <authorList>
            <person name="Fan W."/>
            <person name="Wang S."/>
            <person name="Wang H."/>
            <person name="Wang A."/>
            <person name="Jiang F."/>
            <person name="Liu H."/>
            <person name="Zhao H."/>
            <person name="Xu D."/>
            <person name="Zhang Y."/>
        </authorList>
    </citation>
    <scope>NUCLEOTIDE SEQUENCE [LARGE SCALE GENOMIC DNA]</scope>
    <source>
        <strain evidence="2">cv. Yunnan</strain>
    </source>
</reference>
<protein>
    <submittedName>
        <fullName evidence="1">Uncharacterized protein</fullName>
    </submittedName>
</protein>
<accession>A0ACB9DD72</accession>
<dbReference type="Proteomes" id="UP001056120">
    <property type="component" value="Linkage Group LG19"/>
</dbReference>
<proteinExistence type="predicted"/>
<keyword evidence="2" id="KW-1185">Reference proteome</keyword>
<evidence type="ECO:0000313" key="1">
    <source>
        <dbReference type="EMBL" id="KAI3744497.1"/>
    </source>
</evidence>